<gene>
    <name evidence="1" type="ORF">BGLFYP119_01636</name>
</gene>
<dbReference type="EMBL" id="CACRST010000014">
    <property type="protein sequence ID" value="VYT05799.1"/>
    <property type="molecule type" value="Genomic_DNA"/>
</dbReference>
<sequence length="47" mass="5579">MEVEQRIRRCLLIDKMNTQKDFSKKLGLENISKFHGERIVGEEVKKC</sequence>
<dbReference type="AlphaFoldDB" id="A0A6N2TLJ5"/>
<accession>A0A6N2TLJ5</accession>
<evidence type="ECO:0000313" key="1">
    <source>
        <dbReference type="EMBL" id="VYT05799.1"/>
    </source>
</evidence>
<protein>
    <submittedName>
        <fullName evidence="1">Uncharacterized protein</fullName>
    </submittedName>
</protein>
<name>A0A6N2TLJ5_9FIRM</name>
<reference evidence="1" key="1">
    <citation type="submission" date="2019-11" db="EMBL/GenBank/DDBJ databases">
        <authorList>
            <person name="Feng L."/>
        </authorList>
    </citation>
    <scope>NUCLEOTIDE SEQUENCE</scope>
    <source>
        <strain evidence="1">BgluceraseaLFYP119</strain>
    </source>
</reference>
<dbReference type="RefSeq" id="WP_156353962.1">
    <property type="nucleotide sequence ID" value="NZ_CACRST010000014.1"/>
</dbReference>
<organism evidence="1">
    <name type="scientific">Blautia glucerasea</name>
    <dbReference type="NCBI Taxonomy" id="536633"/>
    <lineage>
        <taxon>Bacteria</taxon>
        <taxon>Bacillati</taxon>
        <taxon>Bacillota</taxon>
        <taxon>Clostridia</taxon>
        <taxon>Lachnospirales</taxon>
        <taxon>Lachnospiraceae</taxon>
        <taxon>Blautia</taxon>
    </lineage>
</organism>
<proteinExistence type="predicted"/>